<dbReference type="AlphaFoldDB" id="A0A6N7Q312"/>
<dbReference type="Proteomes" id="UP000439314">
    <property type="component" value="Unassembled WGS sequence"/>
</dbReference>
<dbReference type="EMBL" id="WJPM01000001">
    <property type="protein sequence ID" value="MRH73377.1"/>
    <property type="molecule type" value="Genomic_DNA"/>
</dbReference>
<sequence>MKRYDPTPEQRAAMDRAKAPRIHPYRRHMASPREERTHAPQAERVVPKHTRLVRL</sequence>
<evidence type="ECO:0000313" key="5">
    <source>
        <dbReference type="Proteomes" id="UP000439314"/>
    </source>
</evidence>
<dbReference type="Proteomes" id="UP000437931">
    <property type="component" value="Unassembled WGS sequence"/>
</dbReference>
<comment type="caution">
    <text evidence="2">The sequence shown here is derived from an EMBL/GenBank/DDBJ whole genome shotgun (WGS) entry which is preliminary data.</text>
</comment>
<reference evidence="3" key="2">
    <citation type="journal article" date="2020" name="Plant Dis.">
        <title>A Grain Rot of Rice in Iran Caused by a Xanthomonas Strain Closely Related to X. sacchari.</title>
        <authorList>
            <person name="Mirghasempour S.A."/>
            <person name="Huang S."/>
            <person name="Studholme D.J."/>
            <person name="Brady C.L."/>
        </authorList>
    </citation>
    <scope>NUCLEOTIDE SEQUENCE</scope>
    <source>
        <strain evidence="3">SAM114</strain>
    </source>
</reference>
<name>A0A6N7Q312_9XANT</name>
<keyword evidence="4" id="KW-1185">Reference proteome</keyword>
<evidence type="ECO:0000313" key="4">
    <source>
        <dbReference type="Proteomes" id="UP000437931"/>
    </source>
</evidence>
<proteinExistence type="predicted"/>
<reference evidence="4 5" key="1">
    <citation type="submission" date="2019-11" db="EMBL/GenBank/DDBJ databases">
        <title>First report of rice panicle blight caused by Xanthomonas sp. in Iran.</title>
        <authorList>
            <person name="Mirghasempour S.A."/>
            <person name="Huang S."/>
            <person name="Brady C.L."/>
            <person name="Studholme D.J."/>
        </authorList>
    </citation>
    <scope>NUCLEOTIDE SEQUENCE [LARGE SCALE GENOMIC DNA]</scope>
    <source>
        <strain evidence="2 5">ASD011</strain>
        <strain evidence="4">SAM114</strain>
    </source>
</reference>
<evidence type="ECO:0000313" key="2">
    <source>
        <dbReference type="EMBL" id="MRG98832.1"/>
    </source>
</evidence>
<organism evidence="2 5">
    <name type="scientific">Xanthomonas sontii</name>
    <dbReference type="NCBI Taxonomy" id="2650745"/>
    <lineage>
        <taxon>Bacteria</taxon>
        <taxon>Pseudomonadati</taxon>
        <taxon>Pseudomonadota</taxon>
        <taxon>Gammaproteobacteria</taxon>
        <taxon>Lysobacterales</taxon>
        <taxon>Lysobacteraceae</taxon>
        <taxon>Xanthomonas</taxon>
    </lineage>
</organism>
<dbReference type="RefSeq" id="WP_153750335.1">
    <property type="nucleotide sequence ID" value="NZ_WJPM01000001.1"/>
</dbReference>
<protein>
    <submittedName>
        <fullName evidence="2">Uncharacterized protein</fullName>
    </submittedName>
</protein>
<evidence type="ECO:0000313" key="3">
    <source>
        <dbReference type="EMBL" id="MRH73377.1"/>
    </source>
</evidence>
<evidence type="ECO:0000256" key="1">
    <source>
        <dbReference type="SAM" id="MobiDB-lite"/>
    </source>
</evidence>
<dbReference type="EMBL" id="WJPN01000001">
    <property type="protein sequence ID" value="MRG98832.1"/>
    <property type="molecule type" value="Genomic_DNA"/>
</dbReference>
<feature type="compositionally biased region" description="Basic residues" evidence="1">
    <location>
        <begin position="19"/>
        <end position="30"/>
    </location>
</feature>
<feature type="compositionally biased region" description="Basic and acidic residues" evidence="1">
    <location>
        <begin position="1"/>
        <end position="18"/>
    </location>
</feature>
<accession>A0A6N7Q312</accession>
<feature type="region of interest" description="Disordered" evidence="1">
    <location>
        <begin position="1"/>
        <end position="42"/>
    </location>
</feature>
<gene>
    <name evidence="2" type="ORF">GIY21_00835</name>
    <name evidence="3" type="ORF">GIY22_01935</name>
</gene>